<evidence type="ECO:0000313" key="2">
    <source>
        <dbReference type="EMBL" id="BDZ39809.1"/>
    </source>
</evidence>
<dbReference type="SUPFAM" id="SSF52266">
    <property type="entry name" value="SGNH hydrolase"/>
    <property type="match status" value="1"/>
</dbReference>
<feature type="domain" description="SGNH hydrolase-type esterase" evidence="1">
    <location>
        <begin position="37"/>
        <end position="212"/>
    </location>
</feature>
<dbReference type="Pfam" id="PF13472">
    <property type="entry name" value="Lipase_GDSL_2"/>
    <property type="match status" value="1"/>
</dbReference>
<keyword evidence="3" id="KW-1185">Reference proteome</keyword>
<protein>
    <recommendedName>
        <fullName evidence="1">SGNH hydrolase-type esterase domain-containing protein</fullName>
    </recommendedName>
</protein>
<dbReference type="Proteomes" id="UP001321543">
    <property type="component" value="Chromosome"/>
</dbReference>
<dbReference type="InterPro" id="IPR013830">
    <property type="entry name" value="SGNH_hydro"/>
</dbReference>
<dbReference type="InterPro" id="IPR051532">
    <property type="entry name" value="Ester_Hydrolysis_Enzymes"/>
</dbReference>
<dbReference type="Gene3D" id="3.40.50.1110">
    <property type="entry name" value="SGNH hydrolase"/>
    <property type="match status" value="1"/>
</dbReference>
<evidence type="ECO:0000259" key="1">
    <source>
        <dbReference type="Pfam" id="PF13472"/>
    </source>
</evidence>
<name>A0ABM8FW67_9MICO</name>
<reference evidence="3" key="1">
    <citation type="journal article" date="2019" name="Int. J. Syst. Evol. Microbiol.">
        <title>The Global Catalogue of Microorganisms (GCM) 10K type strain sequencing project: providing services to taxonomists for standard genome sequencing and annotation.</title>
        <authorList>
            <consortium name="The Broad Institute Genomics Platform"/>
            <consortium name="The Broad Institute Genome Sequencing Center for Infectious Disease"/>
            <person name="Wu L."/>
            <person name="Ma J."/>
        </authorList>
    </citation>
    <scope>NUCLEOTIDE SEQUENCE [LARGE SCALE GENOMIC DNA]</scope>
    <source>
        <strain evidence="3">NBRC 106310</strain>
    </source>
</reference>
<dbReference type="PANTHER" id="PTHR30383">
    <property type="entry name" value="THIOESTERASE 1/PROTEASE 1/LYSOPHOSPHOLIPASE L1"/>
    <property type="match status" value="1"/>
</dbReference>
<organism evidence="2 3">
    <name type="scientific">Microbacterium suwonense</name>
    <dbReference type="NCBI Taxonomy" id="683047"/>
    <lineage>
        <taxon>Bacteria</taxon>
        <taxon>Bacillati</taxon>
        <taxon>Actinomycetota</taxon>
        <taxon>Actinomycetes</taxon>
        <taxon>Micrococcales</taxon>
        <taxon>Microbacteriaceae</taxon>
        <taxon>Microbacterium</taxon>
    </lineage>
</organism>
<dbReference type="EMBL" id="AP027728">
    <property type="protein sequence ID" value="BDZ39809.1"/>
    <property type="molecule type" value="Genomic_DNA"/>
</dbReference>
<dbReference type="InterPro" id="IPR036514">
    <property type="entry name" value="SGNH_hydro_sf"/>
</dbReference>
<proteinExistence type="predicted"/>
<dbReference type="PANTHER" id="PTHR30383:SF5">
    <property type="entry name" value="SGNH HYDROLASE-TYPE ESTERASE DOMAIN-CONTAINING PROTEIN"/>
    <property type="match status" value="1"/>
</dbReference>
<accession>A0ABM8FW67</accession>
<sequence>MGVSVPRPGMMEPMTADATRLHTLLDSDAPLTWVLTGDSITHGLVHTQGERNYVDHLHELIRGDLGRVQDALINTAISGWRVVQLLDDFDRRVAAWRPDVVTVMIGTNDCSTGGKFPVIEPAEFAASVTEFVARVRETGAIPVLQTQPTIDVTDAPERARIADFAQAIRDVATREQTILVDQFARFTELGEGGVATDLLNDPFHPGAAGHAVLARELARALGLQPPADQDRVLPRLEERATRGLGR</sequence>
<gene>
    <name evidence="2" type="ORF">GCM10025863_24230</name>
</gene>
<evidence type="ECO:0000313" key="3">
    <source>
        <dbReference type="Proteomes" id="UP001321543"/>
    </source>
</evidence>